<dbReference type="InterPro" id="IPR050188">
    <property type="entry name" value="RluA_PseudoU_synthase"/>
</dbReference>
<reference evidence="3" key="1">
    <citation type="submission" date="2020-03" db="EMBL/GenBank/DDBJ databases">
        <authorList>
            <person name="Chebbi M.A."/>
            <person name="Drezen J.M."/>
        </authorList>
    </citation>
    <scope>NUCLEOTIDE SEQUENCE</scope>
    <source>
        <tissue evidence="3">Whole body</tissue>
    </source>
</reference>
<dbReference type="OrthoDB" id="418349at2759"/>
<dbReference type="GO" id="GO:0009982">
    <property type="term" value="F:pseudouridine synthase activity"/>
    <property type="evidence" value="ECO:0007669"/>
    <property type="project" value="InterPro"/>
</dbReference>
<reference evidence="3" key="2">
    <citation type="submission" date="2021-04" db="EMBL/GenBank/DDBJ databases">
        <title>Genome-wide patterns of bracovirus chromosomal integration into multiple host tissues during parasitism.</title>
        <authorList>
            <person name="Chebbi M.A.C."/>
        </authorList>
    </citation>
    <scope>NUCLEOTIDE SEQUENCE</scope>
    <source>
        <tissue evidence="3">Whole body</tissue>
    </source>
</reference>
<evidence type="ECO:0000259" key="2">
    <source>
        <dbReference type="Pfam" id="PF00849"/>
    </source>
</evidence>
<evidence type="ECO:0000313" key="3">
    <source>
        <dbReference type="EMBL" id="KAG8038784.1"/>
    </source>
</evidence>
<keyword evidence="4" id="KW-1185">Reference proteome</keyword>
<proteinExistence type="inferred from homology"/>
<dbReference type="Proteomes" id="UP000729913">
    <property type="component" value="Unassembled WGS sequence"/>
</dbReference>
<accession>A0A8J5RFQ8</accession>
<sequence>MVVNSNDVNVKKTLENELKKMFPSLANPSLKNGFYFVHRLDYPTSGVICIALNKNAARAASTAFEKRQVKKYYLALVHGHIDESYLIINRPIGQDTREIFGNKKMCISDDDHCIKPRDSSTLLLVLEKGFCDGKPATKILLRPNTGRRHQLRVHCCHIGHTIIGDYTYSDRKDLKPHRTFLHSFRLALDSEVEKFDVQTSDPFNSKYYFNKWVPINFMYTLDNNTFDIIDKLL</sequence>
<dbReference type="GO" id="GO:0003723">
    <property type="term" value="F:RNA binding"/>
    <property type="evidence" value="ECO:0007669"/>
    <property type="project" value="InterPro"/>
</dbReference>
<dbReference type="CDD" id="cd02869">
    <property type="entry name" value="PseudoU_synth_RluA_like"/>
    <property type="match status" value="1"/>
</dbReference>
<protein>
    <recommendedName>
        <fullName evidence="2">Pseudouridine synthase RsuA/RluA-like domain-containing protein</fullName>
    </recommendedName>
</protein>
<gene>
    <name evidence="3" type="ORF">G9C98_000339</name>
</gene>
<dbReference type="PANTHER" id="PTHR21600:SF87">
    <property type="entry name" value="RNA PSEUDOURIDYLATE SYNTHASE DOMAIN-CONTAINING PROTEIN 1"/>
    <property type="match status" value="1"/>
</dbReference>
<dbReference type="PANTHER" id="PTHR21600">
    <property type="entry name" value="MITOCHONDRIAL RNA PSEUDOURIDINE SYNTHASE"/>
    <property type="match status" value="1"/>
</dbReference>
<evidence type="ECO:0000256" key="1">
    <source>
        <dbReference type="ARBA" id="ARBA00010876"/>
    </source>
</evidence>
<dbReference type="AlphaFoldDB" id="A0A8J5RFQ8"/>
<feature type="domain" description="Pseudouridine synthase RsuA/RluA-like" evidence="2">
    <location>
        <begin position="24"/>
        <end position="155"/>
    </location>
</feature>
<comment type="similarity">
    <text evidence="1">Belongs to the pseudouridine synthase RluA family.</text>
</comment>
<evidence type="ECO:0000313" key="4">
    <source>
        <dbReference type="Proteomes" id="UP000729913"/>
    </source>
</evidence>
<organism evidence="3 4">
    <name type="scientific">Cotesia typhae</name>
    <dbReference type="NCBI Taxonomy" id="2053667"/>
    <lineage>
        <taxon>Eukaryota</taxon>
        <taxon>Metazoa</taxon>
        <taxon>Ecdysozoa</taxon>
        <taxon>Arthropoda</taxon>
        <taxon>Hexapoda</taxon>
        <taxon>Insecta</taxon>
        <taxon>Pterygota</taxon>
        <taxon>Neoptera</taxon>
        <taxon>Endopterygota</taxon>
        <taxon>Hymenoptera</taxon>
        <taxon>Apocrita</taxon>
        <taxon>Ichneumonoidea</taxon>
        <taxon>Braconidae</taxon>
        <taxon>Microgastrinae</taxon>
        <taxon>Cotesia</taxon>
    </lineage>
</organism>
<dbReference type="GO" id="GO:0000455">
    <property type="term" value="P:enzyme-directed rRNA pseudouridine synthesis"/>
    <property type="evidence" value="ECO:0007669"/>
    <property type="project" value="TreeGrafter"/>
</dbReference>
<dbReference type="EMBL" id="JAAOIC020000041">
    <property type="protein sequence ID" value="KAG8038784.1"/>
    <property type="molecule type" value="Genomic_DNA"/>
</dbReference>
<dbReference type="Pfam" id="PF00849">
    <property type="entry name" value="PseudoU_synth_2"/>
    <property type="match status" value="1"/>
</dbReference>
<comment type="caution">
    <text evidence="3">The sequence shown here is derived from an EMBL/GenBank/DDBJ whole genome shotgun (WGS) entry which is preliminary data.</text>
</comment>
<dbReference type="InterPro" id="IPR006145">
    <property type="entry name" value="PsdUridine_synth_RsuA/RluA"/>
</dbReference>
<name>A0A8J5RFQ8_9HYME</name>